<dbReference type="EMBL" id="LAZP02000033">
    <property type="protein sequence ID" value="PFH62305.1"/>
    <property type="molecule type" value="Genomic_DNA"/>
</dbReference>
<evidence type="ECO:0000256" key="3">
    <source>
        <dbReference type="ARBA" id="ARBA00022645"/>
    </source>
</evidence>
<dbReference type="OrthoDB" id="443318at2759"/>
<dbReference type="InterPro" id="IPR001563">
    <property type="entry name" value="Peptidase_S10"/>
</dbReference>
<evidence type="ECO:0000256" key="5">
    <source>
        <dbReference type="ARBA" id="ARBA00022801"/>
    </source>
</evidence>
<evidence type="ECO:0000256" key="4">
    <source>
        <dbReference type="ARBA" id="ARBA00022670"/>
    </source>
</evidence>
<evidence type="ECO:0000256" key="8">
    <source>
        <dbReference type="SAM" id="SignalP"/>
    </source>
</evidence>
<dbReference type="Gene3D" id="1.10.287.410">
    <property type="match status" value="1"/>
</dbReference>
<keyword evidence="4" id="KW-0645">Protease</keyword>
<evidence type="ECO:0000256" key="7">
    <source>
        <dbReference type="SAM" id="MobiDB-lite"/>
    </source>
</evidence>
<dbReference type="SUPFAM" id="SSF53474">
    <property type="entry name" value="alpha/beta-Hydrolases"/>
    <property type="match status" value="1"/>
</dbReference>
<dbReference type="Pfam" id="PF00450">
    <property type="entry name" value="Peptidase_S10"/>
    <property type="match status" value="1"/>
</dbReference>
<dbReference type="PRINTS" id="PR00724">
    <property type="entry name" value="CRBOXYPTASEC"/>
</dbReference>
<dbReference type="InterPro" id="IPR033124">
    <property type="entry name" value="Ser_caboxypep_his_AS"/>
</dbReference>
<accession>A0A2A9PLD3</accession>
<dbReference type="PROSITE" id="PS00560">
    <property type="entry name" value="CARBOXYPEPT_SER_HIS"/>
    <property type="match status" value="1"/>
</dbReference>
<dbReference type="PANTHER" id="PTHR11802">
    <property type="entry name" value="SERINE PROTEASE FAMILY S10 SERINE CARBOXYPEPTIDASE"/>
    <property type="match status" value="1"/>
</dbReference>
<dbReference type="AlphaFoldDB" id="A0A2A9PLD3"/>
<evidence type="ECO:0000256" key="1">
    <source>
        <dbReference type="ARBA" id="ARBA00009431"/>
    </source>
</evidence>
<evidence type="ECO:0000256" key="6">
    <source>
        <dbReference type="ARBA" id="ARBA00023180"/>
    </source>
</evidence>
<dbReference type="GO" id="GO:0006508">
    <property type="term" value="P:proteolysis"/>
    <property type="evidence" value="ECO:0007669"/>
    <property type="project" value="UniProtKB-KW"/>
</dbReference>
<evidence type="ECO:0000313" key="9">
    <source>
        <dbReference type="EMBL" id="PFH62305.1"/>
    </source>
</evidence>
<comment type="similarity">
    <text evidence="1">Belongs to the peptidase S10 family.</text>
</comment>
<feature type="signal peptide" evidence="8">
    <location>
        <begin position="1"/>
        <end position="19"/>
    </location>
</feature>
<keyword evidence="6" id="KW-0325">Glycoprotein</keyword>
<keyword evidence="10" id="KW-1185">Reference proteome</keyword>
<dbReference type="Proteomes" id="UP000037136">
    <property type="component" value="Unassembled WGS sequence"/>
</dbReference>
<protein>
    <recommendedName>
        <fullName evidence="2">carboxypeptidase C</fullName>
        <ecNumber evidence="2">3.4.16.5</ecNumber>
    </recommendedName>
</protein>
<reference evidence="9 10" key="2">
    <citation type="journal article" date="2017" name="Sci. Rep.">
        <title>Ant-infecting Ophiocordyceps genomes reveal a high diversity of potential behavioral manipulation genes and a possible major role for enterotoxins.</title>
        <authorList>
            <person name="de Bekker C."/>
            <person name="Ohm R.A."/>
            <person name="Evans H.C."/>
            <person name="Brachmann A."/>
            <person name="Hughes D.P."/>
        </authorList>
    </citation>
    <scope>NUCLEOTIDE SEQUENCE [LARGE SCALE GENOMIC DNA]</scope>
    <source>
        <strain evidence="9 10">SC16a</strain>
    </source>
</reference>
<keyword evidence="8" id="KW-0732">Signal</keyword>
<gene>
    <name evidence="9" type="ORF">XA68_14165</name>
</gene>
<evidence type="ECO:0000256" key="2">
    <source>
        <dbReference type="ARBA" id="ARBA00012446"/>
    </source>
</evidence>
<organism evidence="9 10">
    <name type="scientific">Ophiocordyceps unilateralis</name>
    <name type="common">Zombie-ant fungus</name>
    <name type="synonym">Torrubia unilateralis</name>
    <dbReference type="NCBI Taxonomy" id="268505"/>
    <lineage>
        <taxon>Eukaryota</taxon>
        <taxon>Fungi</taxon>
        <taxon>Dikarya</taxon>
        <taxon>Ascomycota</taxon>
        <taxon>Pezizomycotina</taxon>
        <taxon>Sordariomycetes</taxon>
        <taxon>Hypocreomycetidae</taxon>
        <taxon>Hypocreales</taxon>
        <taxon>Ophiocordycipitaceae</taxon>
        <taxon>Ophiocordyceps</taxon>
    </lineage>
</organism>
<dbReference type="PANTHER" id="PTHR11802:SF113">
    <property type="entry name" value="SERINE CARBOXYPEPTIDASE CTSA-4.1"/>
    <property type="match status" value="1"/>
</dbReference>
<dbReference type="GO" id="GO:0000324">
    <property type="term" value="C:fungal-type vacuole"/>
    <property type="evidence" value="ECO:0007669"/>
    <property type="project" value="TreeGrafter"/>
</dbReference>
<comment type="caution">
    <text evidence="9">The sequence shown here is derived from an EMBL/GenBank/DDBJ whole genome shotgun (WGS) entry which is preliminary data.</text>
</comment>
<dbReference type="InterPro" id="IPR029058">
    <property type="entry name" value="AB_hydrolase_fold"/>
</dbReference>
<name>A0A2A9PLD3_OPHUN</name>
<sequence length="491" mass="55158">MLFLFYALTLGFAAHPVRSLDHRGHQAATRAQGEEWEMGLEQHHVAPGNQLPRPDRNVSPSSSSRYIGPPGQNLSVRLVSQANLQKLGLENGTQYAGYLDDDANDKHLFFWFFESRNSPQDDPVILWLNGGPGAGSVPAIINELGPALVDKEKGTYRIRRNEWSANSKASLLFIDQPVNSGFSYGGTNLNSTEAASKDIYRLLSLFFHQFPQYQRQDFHIAGHSYAGRFIPVFAKDILSHQDRNINLKSIMLGNPHTDPLVLFRSMQPMACGRGGRPAVLNSTQCLGISEDMRPCLDLVQTCYDTNTCQDRTGACGRALHSHYDRDELDMRNKDPLATARRLLFQAQYFNDTAVRGLLSSDINSFVYSNDTTLQAFLDAADWMRPTQGYVRKVLEKIPVLVYAGDADYICNWLGNKLMTDELQWSGHVAFNKAETKPLRLSANGPAYGNIKTARNLAFSRIYDAGHIVPLNKPQAYLDLLNRWTRGEWIEK</sequence>
<feature type="region of interest" description="Disordered" evidence="7">
    <location>
        <begin position="45"/>
        <end position="71"/>
    </location>
</feature>
<proteinExistence type="inferred from homology"/>
<evidence type="ECO:0000313" key="10">
    <source>
        <dbReference type="Proteomes" id="UP000037136"/>
    </source>
</evidence>
<dbReference type="EC" id="3.4.16.5" evidence="2"/>
<feature type="chain" id="PRO_5012496183" description="carboxypeptidase C" evidence="8">
    <location>
        <begin position="20"/>
        <end position="491"/>
    </location>
</feature>
<dbReference type="STRING" id="268505.A0A2A9PLD3"/>
<reference evidence="9 10" key="1">
    <citation type="journal article" date="2015" name="BMC Genomics">
        <title>Gene expression during zombie ant biting behavior reflects the complexity underlying fungal parasitic behavioral manipulation.</title>
        <authorList>
            <person name="de Bekker C."/>
            <person name="Ohm R.A."/>
            <person name="Loreto R.G."/>
            <person name="Sebastian A."/>
            <person name="Albert I."/>
            <person name="Merrow M."/>
            <person name="Brachmann A."/>
            <person name="Hughes D.P."/>
        </authorList>
    </citation>
    <scope>NUCLEOTIDE SEQUENCE [LARGE SCALE GENOMIC DNA]</scope>
    <source>
        <strain evidence="9 10">SC16a</strain>
    </source>
</reference>
<keyword evidence="3" id="KW-0121">Carboxypeptidase</keyword>
<dbReference type="GO" id="GO:0004185">
    <property type="term" value="F:serine-type carboxypeptidase activity"/>
    <property type="evidence" value="ECO:0007669"/>
    <property type="project" value="UniProtKB-EC"/>
</dbReference>
<dbReference type="Gene3D" id="3.40.50.1820">
    <property type="entry name" value="alpha/beta hydrolase"/>
    <property type="match status" value="1"/>
</dbReference>
<keyword evidence="5" id="KW-0378">Hydrolase</keyword>